<dbReference type="NCBIfam" id="TIGR00231">
    <property type="entry name" value="small_GTP"/>
    <property type="match status" value="1"/>
</dbReference>
<dbReference type="GO" id="GO:0003924">
    <property type="term" value="F:GTPase activity"/>
    <property type="evidence" value="ECO:0007669"/>
    <property type="project" value="InterPro"/>
</dbReference>
<dbReference type="PROSITE" id="PS51722">
    <property type="entry name" value="G_TR_2"/>
    <property type="match status" value="1"/>
</dbReference>
<evidence type="ECO:0000256" key="7">
    <source>
        <dbReference type="ARBA" id="ARBA00022741"/>
    </source>
</evidence>
<evidence type="ECO:0000256" key="11">
    <source>
        <dbReference type="ARBA" id="ARBA00022917"/>
    </source>
</evidence>
<keyword evidence="12" id="KW-0342">GTP-binding</keyword>
<dbReference type="InterPro" id="IPR000795">
    <property type="entry name" value="T_Tr_GTP-bd_dom"/>
</dbReference>
<dbReference type="Gene3D" id="3.40.50.300">
    <property type="entry name" value="P-loop containing nucleotide triphosphate hydrolases"/>
    <property type="match status" value="1"/>
</dbReference>
<name>A0A922SEV8_SPOEX</name>
<evidence type="ECO:0000256" key="5">
    <source>
        <dbReference type="ARBA" id="ARBA00022490"/>
    </source>
</evidence>
<dbReference type="FunFam" id="3.40.50.300:FF:000576">
    <property type="entry name" value="Elongation factor Tu"/>
    <property type="match status" value="1"/>
</dbReference>
<dbReference type="GO" id="GO:0046872">
    <property type="term" value="F:metal ion binding"/>
    <property type="evidence" value="ECO:0007669"/>
    <property type="project" value="UniProtKB-KW"/>
</dbReference>
<dbReference type="InterPro" id="IPR031157">
    <property type="entry name" value="G_TR_CS"/>
</dbReference>
<dbReference type="SUPFAM" id="SSF52540">
    <property type="entry name" value="P-loop containing nucleoside triphosphate hydrolases"/>
    <property type="match status" value="1"/>
</dbReference>
<dbReference type="GO" id="GO:0005739">
    <property type="term" value="C:mitochondrion"/>
    <property type="evidence" value="ECO:0007669"/>
    <property type="project" value="TreeGrafter"/>
</dbReference>
<dbReference type="CDD" id="cd03706">
    <property type="entry name" value="mtEFTU_III"/>
    <property type="match status" value="1"/>
</dbReference>
<comment type="subcellular location">
    <subcellularLocation>
        <location evidence="1">Cytoplasm</location>
    </subcellularLocation>
</comment>
<proteinExistence type="inferred from homology"/>
<comment type="caution">
    <text evidence="14">The sequence shown here is derived from an EMBL/GenBank/DDBJ whole genome shotgun (WGS) entry which is preliminary data.</text>
</comment>
<dbReference type="InterPro" id="IPR041709">
    <property type="entry name" value="EF-Tu_GTP-bd"/>
</dbReference>
<dbReference type="GO" id="GO:0003746">
    <property type="term" value="F:translation elongation factor activity"/>
    <property type="evidence" value="ECO:0007669"/>
    <property type="project" value="UniProtKB-KW"/>
</dbReference>
<protein>
    <recommendedName>
        <fullName evidence="4">protein-synthesizing GTPase</fullName>
        <ecNumber evidence="4">3.6.5.3</ecNumber>
    </recommendedName>
</protein>
<dbReference type="AlphaFoldDB" id="A0A922SEV8"/>
<feature type="domain" description="Tr-type G" evidence="13">
    <location>
        <begin position="53"/>
        <end position="249"/>
    </location>
</feature>
<dbReference type="PRINTS" id="PR00315">
    <property type="entry name" value="ELONGATNFCT"/>
</dbReference>
<evidence type="ECO:0000256" key="2">
    <source>
        <dbReference type="ARBA" id="ARBA00007249"/>
    </source>
</evidence>
<dbReference type="InterPro" id="IPR050055">
    <property type="entry name" value="EF-Tu_GTPase"/>
</dbReference>
<dbReference type="Pfam" id="PF00009">
    <property type="entry name" value="GTP_EFTU"/>
    <property type="match status" value="1"/>
</dbReference>
<dbReference type="Pfam" id="PF03143">
    <property type="entry name" value="GTP_EFTU_D3"/>
    <property type="match status" value="1"/>
</dbReference>
<keyword evidence="8" id="KW-0251">Elongation factor</keyword>
<dbReference type="InterPro" id="IPR009001">
    <property type="entry name" value="Transl_elong_EF1A/Init_IF2_C"/>
</dbReference>
<accession>A0A922SEV8</accession>
<evidence type="ECO:0000313" key="14">
    <source>
        <dbReference type="EMBL" id="KAH9634413.1"/>
    </source>
</evidence>
<organism evidence="14 15">
    <name type="scientific">Spodoptera exigua</name>
    <name type="common">Beet armyworm</name>
    <name type="synonym">Noctua fulgens</name>
    <dbReference type="NCBI Taxonomy" id="7107"/>
    <lineage>
        <taxon>Eukaryota</taxon>
        <taxon>Metazoa</taxon>
        <taxon>Ecdysozoa</taxon>
        <taxon>Arthropoda</taxon>
        <taxon>Hexapoda</taxon>
        <taxon>Insecta</taxon>
        <taxon>Pterygota</taxon>
        <taxon>Neoptera</taxon>
        <taxon>Endopterygota</taxon>
        <taxon>Lepidoptera</taxon>
        <taxon>Glossata</taxon>
        <taxon>Ditrysia</taxon>
        <taxon>Noctuoidea</taxon>
        <taxon>Noctuidae</taxon>
        <taxon>Amphipyrinae</taxon>
        <taxon>Spodoptera</taxon>
    </lineage>
</organism>
<evidence type="ECO:0000256" key="8">
    <source>
        <dbReference type="ARBA" id="ARBA00022768"/>
    </source>
</evidence>
<dbReference type="Proteomes" id="UP000814243">
    <property type="component" value="Unassembled WGS sequence"/>
</dbReference>
<evidence type="ECO:0000256" key="3">
    <source>
        <dbReference type="ARBA" id="ARBA00011245"/>
    </source>
</evidence>
<comment type="similarity">
    <text evidence="2">Belongs to the TRAFAC class translation factor GTPase superfamily. Classic translation factor GTPase family. EF-Tu/EF-1A subfamily.</text>
</comment>
<evidence type="ECO:0000256" key="6">
    <source>
        <dbReference type="ARBA" id="ARBA00022723"/>
    </source>
</evidence>
<evidence type="ECO:0000256" key="1">
    <source>
        <dbReference type="ARBA" id="ARBA00004496"/>
    </source>
</evidence>
<keyword evidence="6" id="KW-0479">Metal-binding</keyword>
<keyword evidence="11" id="KW-0648">Protein biosynthesis</keyword>
<evidence type="ECO:0000256" key="10">
    <source>
        <dbReference type="ARBA" id="ARBA00022842"/>
    </source>
</evidence>
<gene>
    <name evidence="14" type="ORF">HF086_000239</name>
</gene>
<dbReference type="InterPro" id="IPR005225">
    <property type="entry name" value="Small_GTP-bd"/>
</dbReference>
<keyword evidence="5" id="KW-0963">Cytoplasm</keyword>
<dbReference type="Gene3D" id="2.40.30.10">
    <property type="entry name" value="Translation factors"/>
    <property type="match status" value="3"/>
</dbReference>
<dbReference type="PROSITE" id="PS00301">
    <property type="entry name" value="G_TR_1"/>
    <property type="match status" value="1"/>
</dbReference>
<dbReference type="GO" id="GO:0005525">
    <property type="term" value="F:GTP binding"/>
    <property type="evidence" value="ECO:0007669"/>
    <property type="project" value="UniProtKB-KW"/>
</dbReference>
<reference evidence="14" key="1">
    <citation type="journal article" date="2021" name="G3 (Bethesda)">
        <title>Genome and transcriptome analysis of the beet armyworm Spodoptera exigua reveals targets for pest control. .</title>
        <authorList>
            <person name="Simon S."/>
            <person name="Breeschoten T."/>
            <person name="Jansen H.J."/>
            <person name="Dirks R.P."/>
            <person name="Schranz M.E."/>
            <person name="Ros V.I.D."/>
        </authorList>
    </citation>
    <scope>NUCLEOTIDE SEQUENCE</scope>
    <source>
        <strain evidence="14">TB_SE_WUR_2020</strain>
    </source>
</reference>
<evidence type="ECO:0000259" key="13">
    <source>
        <dbReference type="PROSITE" id="PS51722"/>
    </source>
</evidence>
<dbReference type="GO" id="GO:0070125">
    <property type="term" value="P:mitochondrial translational elongation"/>
    <property type="evidence" value="ECO:0007669"/>
    <property type="project" value="TreeGrafter"/>
</dbReference>
<evidence type="ECO:0000313" key="15">
    <source>
        <dbReference type="Proteomes" id="UP000814243"/>
    </source>
</evidence>
<evidence type="ECO:0000256" key="12">
    <source>
        <dbReference type="ARBA" id="ARBA00023134"/>
    </source>
</evidence>
<dbReference type="InterPro" id="IPR027417">
    <property type="entry name" value="P-loop_NTPase"/>
</dbReference>
<keyword evidence="9" id="KW-0378">Hydrolase</keyword>
<comment type="subunit">
    <text evidence="3">Monomer.</text>
</comment>
<dbReference type="PANTHER" id="PTHR43721">
    <property type="entry name" value="ELONGATION FACTOR TU-RELATED"/>
    <property type="match status" value="1"/>
</dbReference>
<evidence type="ECO:0000256" key="4">
    <source>
        <dbReference type="ARBA" id="ARBA00011986"/>
    </source>
</evidence>
<keyword evidence="10" id="KW-0460">Magnesium</keyword>
<evidence type="ECO:0000256" key="9">
    <source>
        <dbReference type="ARBA" id="ARBA00022801"/>
    </source>
</evidence>
<dbReference type="InterPro" id="IPR004160">
    <property type="entry name" value="Transl_elong_EFTu/EF1A_C"/>
</dbReference>
<sequence>MSGRLVFQSLYCSFTRKIPLKHSFSSSNRLYVGIFRVSSNEFCTKTETQFVEKKHCNIGTIGHVDHGKTTLTAAITKILAKDGLAQYVSYDEIDRAPEEKARGITINAAHVGYSTKLRHYAHTDCPGHADFIRNMISGASQMDAAVLVVAANDGPMPQTREHLLLAKQVGIQYIIVFINKADLVDSELLELVEIEMRELLSDFGYDGNTVPMICGSAMKALNGDESEYGAPSIRKLLSTMDEYVPPIVRDLSSPFLMPIDNAFTVPGRGTVVVGTIKRELKNDDKYDNDQATEESDDNKEESALTLEHIADEIGMDKPGWKLWLDELYGAAVKIADPVIRSMEVDHPYQGTSEPEEISFDVTPKNKYSTPNDNVINILPSLESKLTEPPLESAVAKTQNIIIDVPDSLRTLYDAGYETTEMSRDKKIPADNDWTVREEWEGLNKNAKRKVETAGDNVGVLLRGMKIKSVQTGMLLTAAKSCFLTNHYKAKIYFLTRNEGGRRKPIFSKYSQQMFSGTWNIAVRIDLEPTQQMMMPGDHGEVYLTLLEDMVMTVGQPFTVRENNVTVATGIITETLSSINVPKGKLGKVALKFDD</sequence>
<dbReference type="PANTHER" id="PTHR43721:SF2">
    <property type="entry name" value="ELONGATION FACTOR TU, MITOCHONDRIAL"/>
    <property type="match status" value="1"/>
</dbReference>
<dbReference type="EMBL" id="JACEFF010000611">
    <property type="protein sequence ID" value="KAH9634413.1"/>
    <property type="molecule type" value="Genomic_DNA"/>
</dbReference>
<dbReference type="SUPFAM" id="SSF50465">
    <property type="entry name" value="EF-Tu/eEF-1alpha/eIF2-gamma C-terminal domain"/>
    <property type="match status" value="1"/>
</dbReference>
<dbReference type="CDD" id="cd01884">
    <property type="entry name" value="EF_Tu"/>
    <property type="match status" value="1"/>
</dbReference>
<dbReference type="EC" id="3.6.5.3" evidence="4"/>
<keyword evidence="7" id="KW-0547">Nucleotide-binding</keyword>